<feature type="non-terminal residue" evidence="2">
    <location>
        <position position="1"/>
    </location>
</feature>
<proteinExistence type="predicted"/>
<organism evidence="2 3">
    <name type="scientific">Acaulospora morrowiae</name>
    <dbReference type="NCBI Taxonomy" id="94023"/>
    <lineage>
        <taxon>Eukaryota</taxon>
        <taxon>Fungi</taxon>
        <taxon>Fungi incertae sedis</taxon>
        <taxon>Mucoromycota</taxon>
        <taxon>Glomeromycotina</taxon>
        <taxon>Glomeromycetes</taxon>
        <taxon>Diversisporales</taxon>
        <taxon>Acaulosporaceae</taxon>
        <taxon>Acaulospora</taxon>
    </lineage>
</organism>
<name>A0A9N8WQS0_9GLOM</name>
<sequence>ENARPIDKIAGLEFERTELLKQVSEEGTKREAENAKLRSRIEELERDRSDIVAENERSNDAVVEIKTEVVKIRNENEDILNLV</sequence>
<dbReference type="EMBL" id="CAJVPV010001316">
    <property type="protein sequence ID" value="CAG8493442.1"/>
    <property type="molecule type" value="Genomic_DNA"/>
</dbReference>
<protein>
    <submittedName>
        <fullName evidence="2">7585_t:CDS:1</fullName>
    </submittedName>
</protein>
<keyword evidence="3" id="KW-1185">Reference proteome</keyword>
<evidence type="ECO:0000313" key="3">
    <source>
        <dbReference type="Proteomes" id="UP000789342"/>
    </source>
</evidence>
<feature type="coiled-coil region" evidence="1">
    <location>
        <begin position="27"/>
        <end position="61"/>
    </location>
</feature>
<keyword evidence="1" id="KW-0175">Coiled coil</keyword>
<evidence type="ECO:0000313" key="2">
    <source>
        <dbReference type="EMBL" id="CAG8493442.1"/>
    </source>
</evidence>
<dbReference type="Proteomes" id="UP000789342">
    <property type="component" value="Unassembled WGS sequence"/>
</dbReference>
<evidence type="ECO:0000256" key="1">
    <source>
        <dbReference type="SAM" id="Coils"/>
    </source>
</evidence>
<gene>
    <name evidence="2" type="ORF">AMORRO_LOCUS2892</name>
</gene>
<dbReference type="OrthoDB" id="2438143at2759"/>
<reference evidence="2" key="1">
    <citation type="submission" date="2021-06" db="EMBL/GenBank/DDBJ databases">
        <authorList>
            <person name="Kallberg Y."/>
            <person name="Tangrot J."/>
            <person name="Rosling A."/>
        </authorList>
    </citation>
    <scope>NUCLEOTIDE SEQUENCE</scope>
    <source>
        <strain evidence="2">CL551</strain>
    </source>
</reference>
<dbReference type="AlphaFoldDB" id="A0A9N8WQS0"/>
<comment type="caution">
    <text evidence="2">The sequence shown here is derived from an EMBL/GenBank/DDBJ whole genome shotgun (WGS) entry which is preliminary data.</text>
</comment>
<accession>A0A9N8WQS0</accession>